<dbReference type="Pfam" id="PF00226">
    <property type="entry name" value="DnaJ"/>
    <property type="match status" value="1"/>
</dbReference>
<accession>A0A0N4ZG98</accession>
<evidence type="ECO:0000313" key="7">
    <source>
        <dbReference type="Proteomes" id="UP000038045"/>
    </source>
</evidence>
<protein>
    <recommendedName>
        <fullName evidence="2">DnaJ homolog subfamily B member 9</fullName>
    </recommendedName>
    <alternativeName>
        <fullName evidence="3">Endoplasmic reticulum DNA J domain-containing protein 4</fullName>
    </alternativeName>
</protein>
<dbReference type="GO" id="GO:0051787">
    <property type="term" value="F:misfolded protein binding"/>
    <property type="evidence" value="ECO:0007669"/>
    <property type="project" value="TreeGrafter"/>
</dbReference>
<evidence type="ECO:0000259" key="6">
    <source>
        <dbReference type="PROSITE" id="PS50076"/>
    </source>
</evidence>
<dbReference type="GO" id="GO:0005783">
    <property type="term" value="C:endoplasmic reticulum"/>
    <property type="evidence" value="ECO:0007669"/>
    <property type="project" value="TreeGrafter"/>
</dbReference>
<dbReference type="Gene3D" id="1.10.287.110">
    <property type="entry name" value="DnaJ domain"/>
    <property type="match status" value="1"/>
</dbReference>
<dbReference type="CDD" id="cd06257">
    <property type="entry name" value="DnaJ"/>
    <property type="match status" value="1"/>
</dbReference>
<evidence type="ECO:0000256" key="4">
    <source>
        <dbReference type="ARBA" id="ARBA00045428"/>
    </source>
</evidence>
<keyword evidence="7" id="KW-1185">Reference proteome</keyword>
<evidence type="ECO:0000256" key="3">
    <source>
        <dbReference type="ARBA" id="ARBA00041533"/>
    </source>
</evidence>
<name>A0A0N4ZG98_PARTI</name>
<dbReference type="PROSITE" id="PS50076">
    <property type="entry name" value="DNAJ_2"/>
    <property type="match status" value="1"/>
</dbReference>
<dbReference type="GO" id="GO:0051087">
    <property type="term" value="F:protein-folding chaperone binding"/>
    <property type="evidence" value="ECO:0007669"/>
    <property type="project" value="TreeGrafter"/>
</dbReference>
<reference evidence="8" key="1">
    <citation type="submission" date="2017-02" db="UniProtKB">
        <authorList>
            <consortium name="WormBaseParasite"/>
        </authorList>
    </citation>
    <scope>IDENTIFICATION</scope>
</reference>
<dbReference type="AlphaFoldDB" id="A0A0N4ZG98"/>
<feature type="domain" description="J" evidence="6">
    <location>
        <begin position="6"/>
        <end position="68"/>
    </location>
</feature>
<dbReference type="InterPro" id="IPR051948">
    <property type="entry name" value="Hsp70_co-chaperone_J-domain"/>
</dbReference>
<dbReference type="PANTHER" id="PTHR44360">
    <property type="entry name" value="DNAJ HOMOLOG SUBFAMILY B MEMBER 9"/>
    <property type="match status" value="1"/>
</dbReference>
<dbReference type="SMART" id="SM00271">
    <property type="entry name" value="DnaJ"/>
    <property type="match status" value="1"/>
</dbReference>
<sequence>MAQRKNYYEILNISEKATKKEIKKAFRDMALKYHPDKNSQGMEKFVEVSEAFHVLYDDVKKFNYDRMLQLKKNSSTTFFSRKTNFFTNDYKCFGNVDRNENLVNVSKNRNKHEFFRESSSLEESVENNTDNINAKKEVFYNFSMPNTCDVKEDANESIKKEFNTRSHPLFKNETFDKNCHTFKDIENLNYKNRYQRIRRQFSMDFYNINRYNKRKYDDSPFTCSDYSIPNKKPYNLEREDRENRVTERHIYSNFSNRPRQDLYTFNSEHLSNFLYVLRVLSNLERGDPVNILNKIIDNFQKSNETHSFISSKVERLIHDAHSSYRQNIGNIQMIADFIFCFGSLFNVDAEMVIEKLTDLVRVLNT</sequence>
<organism evidence="7 8">
    <name type="scientific">Parastrongyloides trichosuri</name>
    <name type="common">Possum-specific nematode worm</name>
    <dbReference type="NCBI Taxonomy" id="131310"/>
    <lineage>
        <taxon>Eukaryota</taxon>
        <taxon>Metazoa</taxon>
        <taxon>Ecdysozoa</taxon>
        <taxon>Nematoda</taxon>
        <taxon>Chromadorea</taxon>
        <taxon>Rhabditida</taxon>
        <taxon>Tylenchina</taxon>
        <taxon>Panagrolaimomorpha</taxon>
        <taxon>Strongyloidoidea</taxon>
        <taxon>Strongyloididae</taxon>
        <taxon>Parastrongyloides</taxon>
    </lineage>
</organism>
<dbReference type="Proteomes" id="UP000038045">
    <property type="component" value="Unplaced"/>
</dbReference>
<proteinExistence type="predicted"/>
<evidence type="ECO:0000256" key="1">
    <source>
        <dbReference type="ARBA" id="ARBA00023186"/>
    </source>
</evidence>
<dbReference type="GO" id="GO:0036503">
    <property type="term" value="P:ERAD pathway"/>
    <property type="evidence" value="ECO:0007669"/>
    <property type="project" value="TreeGrafter"/>
</dbReference>
<dbReference type="InterPro" id="IPR036869">
    <property type="entry name" value="J_dom_sf"/>
</dbReference>
<dbReference type="InterPro" id="IPR001623">
    <property type="entry name" value="DnaJ_domain"/>
</dbReference>
<evidence type="ECO:0000313" key="8">
    <source>
        <dbReference type="WBParaSite" id="PTRK_0000677500.1"/>
    </source>
</evidence>
<dbReference type="SUPFAM" id="SSF46565">
    <property type="entry name" value="Chaperone J-domain"/>
    <property type="match status" value="1"/>
</dbReference>
<dbReference type="PRINTS" id="PR00625">
    <property type="entry name" value="JDOMAIN"/>
</dbReference>
<dbReference type="WBParaSite" id="PTRK_0000677500.1">
    <property type="protein sequence ID" value="PTRK_0000677500.1"/>
    <property type="gene ID" value="PTRK_0000677500"/>
</dbReference>
<dbReference type="PANTHER" id="PTHR44360:SF1">
    <property type="entry name" value="DNAJ HOMOLOG SUBFAMILY B MEMBER 9"/>
    <property type="match status" value="1"/>
</dbReference>
<evidence type="ECO:0000256" key="5">
    <source>
        <dbReference type="ARBA" id="ARBA00046365"/>
    </source>
</evidence>
<keyword evidence="1" id="KW-0143">Chaperone</keyword>
<comment type="subunit">
    <text evidence="5">Interacts with HSPA5/BiP; interaction is direct. Interacts with ERN1/IRE1 (via the luminal region). Interacts with DERL1.</text>
</comment>
<evidence type="ECO:0000256" key="2">
    <source>
        <dbReference type="ARBA" id="ARBA00040158"/>
    </source>
</evidence>
<dbReference type="STRING" id="131310.A0A0N4ZG98"/>
<comment type="function">
    <text evidence="4">Co-chaperone for Hsp70 protein HSPA5/BiP that acts as a key repressor of the ERN1/IRE1-mediated unfolded protein response (UPR). J domain-containing co-chaperones stimulate the ATPase activity of Hsp70 proteins and are required for efficient substrate recognition by Hsp70 proteins. In the unstressed endoplasmic reticulum, interacts with the luminal region of ERN1/IRE1 and selectively recruits HSPA5/BiP: HSPA5/BiP disrupts the dimerization of the active ERN1/IRE1 luminal region, thereby inactivating ERN1/IRE1. Also involved in endoplasmic reticulum-associated degradation (ERAD) of misfolded proteins. Required for survival of B-cell progenitors and normal antibody production.</text>
</comment>